<dbReference type="Proteomes" id="UP001180020">
    <property type="component" value="Unassembled WGS sequence"/>
</dbReference>
<dbReference type="PANTHER" id="PTHR38370:SF1">
    <property type="entry name" value="BETA-1,4-XYLOSIDASE"/>
    <property type="match status" value="1"/>
</dbReference>
<evidence type="ECO:0000313" key="2">
    <source>
        <dbReference type="EMBL" id="KAK1293667.1"/>
    </source>
</evidence>
<reference evidence="2" key="2">
    <citation type="submission" date="2023-06" db="EMBL/GenBank/DDBJ databases">
        <authorList>
            <person name="Ma L."/>
            <person name="Liu K.-W."/>
            <person name="Li Z."/>
            <person name="Hsiao Y.-Y."/>
            <person name="Qi Y."/>
            <person name="Fu T."/>
            <person name="Tang G."/>
            <person name="Zhang D."/>
            <person name="Sun W.-H."/>
            <person name="Liu D.-K."/>
            <person name="Li Y."/>
            <person name="Chen G.-Z."/>
            <person name="Liu X.-D."/>
            <person name="Liao X.-Y."/>
            <person name="Jiang Y.-T."/>
            <person name="Yu X."/>
            <person name="Hao Y."/>
            <person name="Huang J."/>
            <person name="Zhao X.-W."/>
            <person name="Ke S."/>
            <person name="Chen Y.-Y."/>
            <person name="Wu W.-L."/>
            <person name="Hsu J.-L."/>
            <person name="Lin Y.-F."/>
            <person name="Huang M.-D."/>
            <person name="Li C.-Y."/>
            <person name="Huang L."/>
            <person name="Wang Z.-W."/>
            <person name="Zhao X."/>
            <person name="Zhong W.-Y."/>
            <person name="Peng D.-H."/>
            <person name="Ahmad S."/>
            <person name="Lan S."/>
            <person name="Zhang J.-S."/>
            <person name="Tsai W.-C."/>
            <person name="Van De Peer Y."/>
            <person name="Liu Z.-J."/>
        </authorList>
    </citation>
    <scope>NUCLEOTIDE SEQUENCE</scope>
    <source>
        <strain evidence="2">CP</strain>
        <tissue evidence="2">Leaves</tissue>
    </source>
</reference>
<dbReference type="AlphaFoldDB" id="A0AAV9CXM2"/>
<reference evidence="2" key="1">
    <citation type="journal article" date="2023" name="Nat. Commun.">
        <title>Diploid and tetraploid genomes of Acorus and the evolution of monocots.</title>
        <authorList>
            <person name="Ma L."/>
            <person name="Liu K.W."/>
            <person name="Li Z."/>
            <person name="Hsiao Y.Y."/>
            <person name="Qi Y."/>
            <person name="Fu T."/>
            <person name="Tang G.D."/>
            <person name="Zhang D."/>
            <person name="Sun W.H."/>
            <person name="Liu D.K."/>
            <person name="Li Y."/>
            <person name="Chen G.Z."/>
            <person name="Liu X.D."/>
            <person name="Liao X.Y."/>
            <person name="Jiang Y.T."/>
            <person name="Yu X."/>
            <person name="Hao Y."/>
            <person name="Huang J."/>
            <person name="Zhao X.W."/>
            <person name="Ke S."/>
            <person name="Chen Y.Y."/>
            <person name="Wu W.L."/>
            <person name="Hsu J.L."/>
            <person name="Lin Y.F."/>
            <person name="Huang M.D."/>
            <person name="Li C.Y."/>
            <person name="Huang L."/>
            <person name="Wang Z.W."/>
            <person name="Zhao X."/>
            <person name="Zhong W.Y."/>
            <person name="Peng D.H."/>
            <person name="Ahmad S."/>
            <person name="Lan S."/>
            <person name="Zhang J.S."/>
            <person name="Tsai W.C."/>
            <person name="Van de Peer Y."/>
            <person name="Liu Z.J."/>
        </authorList>
    </citation>
    <scope>NUCLEOTIDE SEQUENCE</scope>
    <source>
        <strain evidence="2">CP</strain>
    </source>
</reference>
<dbReference type="EMBL" id="JAUJYO010000017">
    <property type="protein sequence ID" value="KAK1293667.1"/>
    <property type="molecule type" value="Genomic_DNA"/>
</dbReference>
<feature type="region of interest" description="Disordered" evidence="1">
    <location>
        <begin position="23"/>
        <end position="52"/>
    </location>
</feature>
<sequence>MEGLIPYVIHKIKKTKAERGYQSLSAESSHGGSYVQLIDRKSTEQMEGSSHRRVWSDLPAVSHYDFPDRTAPSPALVNSRSLR</sequence>
<comment type="caution">
    <text evidence="2">The sequence shown here is derived from an EMBL/GenBank/DDBJ whole genome shotgun (WGS) entry which is preliminary data.</text>
</comment>
<keyword evidence="3" id="KW-1185">Reference proteome</keyword>
<proteinExistence type="predicted"/>
<accession>A0AAV9CXM2</accession>
<gene>
    <name evidence="2" type="ORF">QJS10_CPB17g02258</name>
</gene>
<dbReference type="PANTHER" id="PTHR38370">
    <property type="entry name" value="BETA-1,4-XYLOSIDASE"/>
    <property type="match status" value="1"/>
</dbReference>
<evidence type="ECO:0000256" key="1">
    <source>
        <dbReference type="SAM" id="MobiDB-lite"/>
    </source>
</evidence>
<evidence type="ECO:0000313" key="3">
    <source>
        <dbReference type="Proteomes" id="UP001180020"/>
    </source>
</evidence>
<protein>
    <submittedName>
        <fullName evidence="2">Uncharacterized protein</fullName>
    </submittedName>
</protein>
<name>A0AAV9CXM2_ACOCL</name>
<organism evidence="2 3">
    <name type="scientific">Acorus calamus</name>
    <name type="common">Sweet flag</name>
    <dbReference type="NCBI Taxonomy" id="4465"/>
    <lineage>
        <taxon>Eukaryota</taxon>
        <taxon>Viridiplantae</taxon>
        <taxon>Streptophyta</taxon>
        <taxon>Embryophyta</taxon>
        <taxon>Tracheophyta</taxon>
        <taxon>Spermatophyta</taxon>
        <taxon>Magnoliopsida</taxon>
        <taxon>Liliopsida</taxon>
        <taxon>Acoraceae</taxon>
        <taxon>Acorus</taxon>
    </lineage>
</organism>